<sequence>MSIRFPKYFFTLLLMSTTLNPVHAENYIVKWKNPEQLKHMQDGSMLNGVFISKYEKTIFGDALSIIRTPSTHDESAQLMDSGLFISVQVDLKIKALENSL</sequence>
<gene>
    <name evidence="2" type="ordered locus">Shewmr7_1622</name>
</gene>
<feature type="chain" id="PRO_5004173614" evidence="1">
    <location>
        <begin position="25"/>
        <end position="100"/>
    </location>
</feature>
<evidence type="ECO:0000256" key="1">
    <source>
        <dbReference type="SAM" id="SignalP"/>
    </source>
</evidence>
<organism evidence="2">
    <name type="scientific">Shewanella sp. (strain MR-7)</name>
    <dbReference type="NCBI Taxonomy" id="60481"/>
    <lineage>
        <taxon>Bacteria</taxon>
        <taxon>Pseudomonadati</taxon>
        <taxon>Pseudomonadota</taxon>
        <taxon>Gammaproteobacteria</taxon>
        <taxon>Alteromonadales</taxon>
        <taxon>Shewanellaceae</taxon>
        <taxon>Shewanella</taxon>
    </lineage>
</organism>
<keyword evidence="1" id="KW-0732">Signal</keyword>
<name>Q0HW88_SHESR</name>
<protein>
    <submittedName>
        <fullName evidence="2">Uncharacterized protein</fullName>
    </submittedName>
</protein>
<dbReference type="KEGG" id="shm:Shewmr7_1622"/>
<proteinExistence type="predicted"/>
<evidence type="ECO:0000313" key="2">
    <source>
        <dbReference type="EMBL" id="ABI42617.1"/>
    </source>
</evidence>
<dbReference type="HOGENOM" id="CLU_2304102_0_0_6"/>
<dbReference type="AlphaFoldDB" id="Q0HW88"/>
<dbReference type="EMBL" id="CP000444">
    <property type="protein sequence ID" value="ABI42617.1"/>
    <property type="molecule type" value="Genomic_DNA"/>
</dbReference>
<accession>Q0HW88</accession>
<reference evidence="2" key="1">
    <citation type="submission" date="2006-08" db="EMBL/GenBank/DDBJ databases">
        <title>Complete sequence of Chromosome1 of Shewanella sp. MR-7.</title>
        <authorList>
            <consortium name="US DOE Joint Genome Institute"/>
            <person name="Copeland A."/>
            <person name="Lucas S."/>
            <person name="Lapidus A."/>
            <person name="Barry K."/>
            <person name="Detter J.C."/>
            <person name="Glavina del Rio T."/>
            <person name="Hammon N."/>
            <person name="Israni S."/>
            <person name="Dalin E."/>
            <person name="Tice H."/>
            <person name="Pitluck S."/>
            <person name="Kiss H."/>
            <person name="Brettin T."/>
            <person name="Bruce D."/>
            <person name="Han C."/>
            <person name="Tapia R."/>
            <person name="Gilna P."/>
            <person name="Schmutz J."/>
            <person name="Larimer F."/>
            <person name="Land M."/>
            <person name="Hauser L."/>
            <person name="Kyrpides N."/>
            <person name="Mikhailova N."/>
            <person name="Nealson K."/>
            <person name="Konstantinidis K."/>
            <person name="Klappenbach J."/>
            <person name="Tiedje J."/>
            <person name="Richardson P."/>
        </authorList>
    </citation>
    <scope>NUCLEOTIDE SEQUENCE</scope>
    <source>
        <strain evidence="2">MR-7</strain>
    </source>
</reference>
<feature type="signal peptide" evidence="1">
    <location>
        <begin position="1"/>
        <end position="24"/>
    </location>
</feature>